<accession>A0A1J5HYA2</accession>
<proteinExistence type="predicted"/>
<dbReference type="AlphaFoldDB" id="A0A1J5HYA2"/>
<gene>
    <name evidence="1" type="ORF">AUK04_00015</name>
</gene>
<dbReference type="EMBL" id="MNZM01000001">
    <property type="protein sequence ID" value="OIP86794.1"/>
    <property type="molecule type" value="Genomic_DNA"/>
</dbReference>
<protein>
    <submittedName>
        <fullName evidence="1">Uncharacterized protein</fullName>
    </submittedName>
</protein>
<dbReference type="Proteomes" id="UP000183758">
    <property type="component" value="Unassembled WGS sequence"/>
</dbReference>
<evidence type="ECO:0000313" key="2">
    <source>
        <dbReference type="Proteomes" id="UP000183758"/>
    </source>
</evidence>
<evidence type="ECO:0000313" key="1">
    <source>
        <dbReference type="EMBL" id="OIP86794.1"/>
    </source>
</evidence>
<reference evidence="1 2" key="1">
    <citation type="journal article" date="2016" name="Environ. Microbiol.">
        <title>Genomic resolution of a cold subsurface aquifer community provides metabolic insights for novel microbes adapted to high CO concentrations.</title>
        <authorList>
            <person name="Probst A.J."/>
            <person name="Castelle C.J."/>
            <person name="Singh A."/>
            <person name="Brown C.T."/>
            <person name="Anantharaman K."/>
            <person name="Sharon I."/>
            <person name="Hug L.A."/>
            <person name="Burstein D."/>
            <person name="Emerson J.B."/>
            <person name="Thomas B.C."/>
            <person name="Banfield J.F."/>
        </authorList>
    </citation>
    <scope>NUCLEOTIDE SEQUENCE [LARGE SCALE GENOMIC DNA]</scope>
    <source>
        <strain evidence="1">CG2_30_33_16</strain>
    </source>
</reference>
<name>A0A1J5HYA2_9BACT</name>
<sequence>MVKSVSSFNNILLPEYVWMLKFYYKKQIMLEKLRACLKTEPNHRNQFSLQAFMKLLLKFSNSFLDNLILS</sequence>
<comment type="caution">
    <text evidence="1">The sequence shown here is derived from an EMBL/GenBank/DDBJ whole genome shotgun (WGS) entry which is preliminary data.</text>
</comment>
<organism evidence="1 2">
    <name type="scientific">Candidatus Roizmanbacteria bacterium CG2_30_33_16</name>
    <dbReference type="NCBI Taxonomy" id="1805340"/>
    <lineage>
        <taxon>Bacteria</taxon>
        <taxon>Candidatus Roizmaniibacteriota</taxon>
    </lineage>
</organism>